<name>A0ABV6L5R0_9SPHI</name>
<keyword evidence="1" id="KW-0472">Membrane</keyword>
<dbReference type="Pfam" id="PF16344">
    <property type="entry name" value="FecR_C"/>
    <property type="match status" value="1"/>
</dbReference>
<dbReference type="InterPro" id="IPR032508">
    <property type="entry name" value="FecR_C"/>
</dbReference>
<proteinExistence type="predicted"/>
<gene>
    <name evidence="4" type="ORF">ACFFGT_11230</name>
</gene>
<keyword evidence="1" id="KW-0812">Transmembrane</keyword>
<organism evidence="4 5">
    <name type="scientific">Mucilaginibacter angelicae</name>
    <dbReference type="NCBI Taxonomy" id="869718"/>
    <lineage>
        <taxon>Bacteria</taxon>
        <taxon>Pseudomonadati</taxon>
        <taxon>Bacteroidota</taxon>
        <taxon>Sphingobacteriia</taxon>
        <taxon>Sphingobacteriales</taxon>
        <taxon>Sphingobacteriaceae</taxon>
        <taxon>Mucilaginibacter</taxon>
    </lineage>
</organism>
<dbReference type="PANTHER" id="PTHR30273:SF2">
    <property type="entry name" value="PROTEIN FECR"/>
    <property type="match status" value="1"/>
</dbReference>
<accession>A0ABV6L5R0</accession>
<evidence type="ECO:0000259" key="2">
    <source>
        <dbReference type="Pfam" id="PF04773"/>
    </source>
</evidence>
<dbReference type="RefSeq" id="WP_377022620.1">
    <property type="nucleotide sequence ID" value="NZ_JBHLTS010000021.1"/>
</dbReference>
<keyword evidence="5" id="KW-1185">Reference proteome</keyword>
<dbReference type="PIRSF" id="PIRSF018266">
    <property type="entry name" value="FecR"/>
    <property type="match status" value="1"/>
</dbReference>
<protein>
    <submittedName>
        <fullName evidence="4">FecR family protein</fullName>
    </submittedName>
</protein>
<sequence>MDQQTILELIRKHADNTATPAERDALMSWYREKGYRDVTYPDTEDAVEARMLERLLHRVPHRKTYPIKIIAIAASVLFALGFGILYHEYLAGNKATTGVTAQNNSIKPGTNKAVLTLSNGSKVELNQAGKGTIAYQKGMQVVKSANGQVVYSLANHTGHPEASSSMGEPSFNTVETPRGGQFEIVLPDGSKVWLNAASSIRFPVSFVSLKERHVELEGEAYFEVTHNTSQPFRVSSGKQVVEVLGTHFDIMSYDQIRGIKTTLLQGSVKVSGDAGKAVLKPGQQSTFSAGGPIAVSAANIEQVVAWKNGYFRFEDERLEDIISTISRWYDFDAVFEDETLKDEKFGAFTARFSDINTLLNIISRTGNVKFVLQGKNIRIMRKQ</sequence>
<evidence type="ECO:0000313" key="5">
    <source>
        <dbReference type="Proteomes" id="UP001589828"/>
    </source>
</evidence>
<reference evidence="4 5" key="1">
    <citation type="submission" date="2024-09" db="EMBL/GenBank/DDBJ databases">
        <authorList>
            <person name="Sun Q."/>
            <person name="Mori K."/>
        </authorList>
    </citation>
    <scope>NUCLEOTIDE SEQUENCE [LARGE SCALE GENOMIC DNA]</scope>
    <source>
        <strain evidence="4 5">NCAIM B.02415</strain>
    </source>
</reference>
<keyword evidence="1" id="KW-1133">Transmembrane helix</keyword>
<feature type="domain" description="FecR protein" evidence="2">
    <location>
        <begin position="173"/>
        <end position="269"/>
    </location>
</feature>
<dbReference type="PANTHER" id="PTHR30273">
    <property type="entry name" value="PERIPLASMIC SIGNAL SENSOR AND SIGMA FACTOR ACTIVATOR FECR-RELATED"/>
    <property type="match status" value="1"/>
</dbReference>
<dbReference type="Gene3D" id="2.60.120.1440">
    <property type="match status" value="1"/>
</dbReference>
<dbReference type="EMBL" id="JBHLTS010000021">
    <property type="protein sequence ID" value="MFC0514777.1"/>
    <property type="molecule type" value="Genomic_DNA"/>
</dbReference>
<evidence type="ECO:0000259" key="3">
    <source>
        <dbReference type="Pfam" id="PF16344"/>
    </source>
</evidence>
<feature type="domain" description="Protein FecR C-terminal" evidence="3">
    <location>
        <begin position="310"/>
        <end position="379"/>
    </location>
</feature>
<dbReference type="InterPro" id="IPR012373">
    <property type="entry name" value="Ferrdict_sens_TM"/>
</dbReference>
<dbReference type="Pfam" id="PF04773">
    <property type="entry name" value="FecR"/>
    <property type="match status" value="1"/>
</dbReference>
<comment type="caution">
    <text evidence="4">The sequence shown here is derived from an EMBL/GenBank/DDBJ whole genome shotgun (WGS) entry which is preliminary data.</text>
</comment>
<dbReference type="InterPro" id="IPR006860">
    <property type="entry name" value="FecR"/>
</dbReference>
<dbReference type="Gene3D" id="3.55.50.30">
    <property type="match status" value="1"/>
</dbReference>
<feature type="transmembrane region" description="Helical" evidence="1">
    <location>
        <begin position="65"/>
        <end position="86"/>
    </location>
</feature>
<evidence type="ECO:0000256" key="1">
    <source>
        <dbReference type="SAM" id="Phobius"/>
    </source>
</evidence>
<dbReference type="Proteomes" id="UP001589828">
    <property type="component" value="Unassembled WGS sequence"/>
</dbReference>
<evidence type="ECO:0000313" key="4">
    <source>
        <dbReference type="EMBL" id="MFC0514777.1"/>
    </source>
</evidence>